<dbReference type="EMBL" id="JABFDB010000004">
    <property type="protein sequence ID" value="NYZ19808.1"/>
    <property type="molecule type" value="Genomic_DNA"/>
</dbReference>
<protein>
    <submittedName>
        <fullName evidence="2">Extensin family protein</fullName>
    </submittedName>
</protein>
<organism evidence="2 3">
    <name type="scientific">Azospirillum oleiclasticum</name>
    <dbReference type="NCBI Taxonomy" id="2735135"/>
    <lineage>
        <taxon>Bacteria</taxon>
        <taxon>Pseudomonadati</taxon>
        <taxon>Pseudomonadota</taxon>
        <taxon>Alphaproteobacteria</taxon>
        <taxon>Rhodospirillales</taxon>
        <taxon>Azospirillaceae</taxon>
        <taxon>Azospirillum</taxon>
    </lineage>
</organism>
<evidence type="ECO:0000313" key="3">
    <source>
        <dbReference type="Proteomes" id="UP000584642"/>
    </source>
</evidence>
<sequence>MGRLLRWVSLLVLAGLAVLAPLVWQGVIVLPEAYDPWAPLRIDAEPGLLTRHKLHRLEEDGVLCRLVLHGAGQPFTPVPDRQTAEGCGFTDAVRVERTGVRFNDGVTATCAVAAAWLLFERHALQPAAEAHFGSRVVGVRHLGTYSCRNLYGRAEGRRSEHATGNAIDIAGFTLADGTRIALPADWDSADPRKAAFLRDARNGACRFFDVVLGPDYNAAHRDHFHLDMGRFRACR</sequence>
<feature type="domain" description="Extensin-like C-terminal" evidence="1">
    <location>
        <begin position="64"/>
        <end position="235"/>
    </location>
</feature>
<name>A0ABX2T9D4_9PROT</name>
<dbReference type="Pfam" id="PF06904">
    <property type="entry name" value="Extensin-like_C"/>
    <property type="match status" value="1"/>
</dbReference>
<keyword evidence="3" id="KW-1185">Reference proteome</keyword>
<accession>A0ABX2T9D4</accession>
<proteinExistence type="predicted"/>
<dbReference type="Proteomes" id="UP000584642">
    <property type="component" value="Unassembled WGS sequence"/>
</dbReference>
<evidence type="ECO:0000313" key="2">
    <source>
        <dbReference type="EMBL" id="NYZ19808.1"/>
    </source>
</evidence>
<evidence type="ECO:0000259" key="1">
    <source>
        <dbReference type="Pfam" id="PF06904"/>
    </source>
</evidence>
<dbReference type="RefSeq" id="WP_180281571.1">
    <property type="nucleotide sequence ID" value="NZ_JABFDB010000004.1"/>
</dbReference>
<comment type="caution">
    <text evidence="2">The sequence shown here is derived from an EMBL/GenBank/DDBJ whole genome shotgun (WGS) entry which is preliminary data.</text>
</comment>
<gene>
    <name evidence="2" type="ORF">HND93_08795</name>
</gene>
<reference evidence="2 3" key="1">
    <citation type="submission" date="2020-05" db="EMBL/GenBank/DDBJ databases">
        <title>Azospirillum oleiclasticum sp. nov, a nitrogen-fixing and heavy crude oil-emulsifying bacterium isolated from the crude oil of Yumen Oilfield.</title>
        <authorList>
            <person name="Wu D."/>
            <person name="Cai M."/>
            <person name="Zhang X."/>
        </authorList>
    </citation>
    <scope>NUCLEOTIDE SEQUENCE [LARGE SCALE GENOMIC DNA]</scope>
    <source>
        <strain evidence="2 3">ROY-1-1-2</strain>
    </source>
</reference>
<dbReference type="InterPro" id="IPR009683">
    <property type="entry name" value="Extensin-like_C"/>
</dbReference>